<reference evidence="1 2" key="2">
    <citation type="journal article" date="2011" name="Stand. Genomic Sci.">
        <title>Complete genome sequence of Bacteroides helcogenes type strain (P 36-108).</title>
        <authorList>
            <person name="Pati A."/>
            <person name="Gronow S."/>
            <person name="Zeytun A."/>
            <person name="Lapidus A."/>
            <person name="Nolan M."/>
            <person name="Hammon N."/>
            <person name="Deshpande S."/>
            <person name="Cheng J.F."/>
            <person name="Tapia R."/>
            <person name="Han C."/>
            <person name="Goodwin L."/>
            <person name="Pitluck S."/>
            <person name="Liolios K."/>
            <person name="Pagani I."/>
            <person name="Ivanova N."/>
            <person name="Mavromatis K."/>
            <person name="Chen A."/>
            <person name="Palaniappan K."/>
            <person name="Land M."/>
            <person name="Hauser L."/>
            <person name="Chang Y.J."/>
            <person name="Jeffries C.D."/>
            <person name="Detter J.C."/>
            <person name="Brambilla E."/>
            <person name="Rohde M."/>
            <person name="Goker M."/>
            <person name="Woyke T."/>
            <person name="Bristow J."/>
            <person name="Eisen J.A."/>
            <person name="Markowitz V."/>
            <person name="Hugenholtz P."/>
            <person name="Kyrpides N.C."/>
            <person name="Klenk H.P."/>
            <person name="Lucas S."/>
        </authorList>
    </citation>
    <scope>NUCLEOTIDE SEQUENCE [LARGE SCALE GENOMIC DNA]</scope>
    <source>
        <strain evidence="2">ATCC 35417 / DSM 20613 / JCM 6297 / CCUG 15421 / P 36-108</strain>
    </source>
</reference>
<evidence type="ECO:0000313" key="1">
    <source>
        <dbReference type="EMBL" id="ADV44654.1"/>
    </source>
</evidence>
<dbReference type="KEGG" id="bhl:Bache_2709"/>
<dbReference type="EMBL" id="CP002352">
    <property type="protein sequence ID" value="ADV44654.1"/>
    <property type="molecule type" value="Genomic_DNA"/>
</dbReference>
<sequence>MITNIEYFYIMSKQMTRKLIVGTKKYLGDKNSANVYLICPLRPKLLHLHL</sequence>
<dbReference type="HOGENOM" id="CLU_3114791_0_0_10"/>
<evidence type="ECO:0000313" key="2">
    <source>
        <dbReference type="Proteomes" id="UP000008630"/>
    </source>
</evidence>
<reference key="1">
    <citation type="submission" date="2010-11" db="EMBL/GenBank/DDBJ databases">
        <title>The complete genome of Bacteroides helcogenes P 36-108.</title>
        <authorList>
            <consortium name="US DOE Joint Genome Institute (JGI-PGF)"/>
            <person name="Lucas S."/>
            <person name="Copeland A."/>
            <person name="Lapidus A."/>
            <person name="Bruce D."/>
            <person name="Goodwin L."/>
            <person name="Pitluck S."/>
            <person name="Kyrpides N."/>
            <person name="Mavromatis K."/>
            <person name="Ivanova N."/>
            <person name="Zeytun A."/>
            <person name="Brettin T."/>
            <person name="Detter J.C."/>
            <person name="Tapia R."/>
            <person name="Han C."/>
            <person name="Land M."/>
            <person name="Hauser L."/>
            <person name="Markowitz V."/>
            <person name="Cheng J.-F."/>
            <person name="Hugenholtz P."/>
            <person name="Woyke T."/>
            <person name="Wu D."/>
            <person name="Gronow S."/>
            <person name="Wellnitz S."/>
            <person name="Brambilla E."/>
            <person name="Klenk H.-P."/>
            <person name="Eisen J.A."/>
        </authorList>
    </citation>
    <scope>NUCLEOTIDE SEQUENCE</scope>
    <source>
        <strain>P 36-108</strain>
    </source>
</reference>
<gene>
    <name evidence="1" type="ordered locus">Bache_2709</name>
</gene>
<organism evidence="1 2">
    <name type="scientific">Bacteroides helcogenes (strain ATCC 35417 / DSM 20613 / JCM 6297 / CCUG 15421 / P 36-108)</name>
    <dbReference type="NCBI Taxonomy" id="693979"/>
    <lineage>
        <taxon>Bacteria</taxon>
        <taxon>Pseudomonadati</taxon>
        <taxon>Bacteroidota</taxon>
        <taxon>Bacteroidia</taxon>
        <taxon>Bacteroidales</taxon>
        <taxon>Bacteroidaceae</taxon>
        <taxon>Bacteroides</taxon>
    </lineage>
</organism>
<protein>
    <submittedName>
        <fullName evidence="1">Uncharacterized protein</fullName>
    </submittedName>
</protein>
<dbReference type="STRING" id="693979.Bache_2709"/>
<keyword evidence="2" id="KW-1185">Reference proteome</keyword>
<proteinExistence type="predicted"/>
<dbReference type="Proteomes" id="UP000008630">
    <property type="component" value="Chromosome"/>
</dbReference>
<name>E6SWW6_BACT6</name>
<dbReference type="AlphaFoldDB" id="E6SWW6"/>
<accession>E6SWW6</accession>